<dbReference type="SUPFAM" id="SSF56281">
    <property type="entry name" value="Metallo-hydrolase/oxidoreductase"/>
    <property type="match status" value="1"/>
</dbReference>
<accession>A0ABQ6F686</accession>
<evidence type="ECO:0000256" key="1">
    <source>
        <dbReference type="ARBA" id="ARBA00007749"/>
    </source>
</evidence>
<evidence type="ECO:0000313" key="8">
    <source>
        <dbReference type="Proteomes" id="UP001157167"/>
    </source>
</evidence>
<keyword evidence="8" id="KW-1185">Reference proteome</keyword>
<evidence type="ECO:0000256" key="4">
    <source>
        <dbReference type="ARBA" id="ARBA00022833"/>
    </source>
</evidence>
<sequence length="322" mass="34149">MIRRSLTALAFAVGASFLPFAPAQAEAPAIGTQVPGYYRMALGTLEVTALYDGYVDLGANLLLGASKAEVQKLLARQFIAGEKVQTAVNAYLINAGGKLILVDAGAAKAFGPTLGFIGEQLRAAGYSPDKVDVVLLTHLHADHVAGVLDADGKPLFPNAEIHVAKSESDFWLSEANAAAAPKDFKPFFELARKSVAPYQALGKYKTFTGEADFGSVKAVPSNGHTPGHTSYIVESGGQRLLILGDAVHAHAVQFAHPEVAIEFDSDKKAAVAARKKLFAWAAKEKLLVSGMHLPFPGIGHVRSEGKGYAWVPAEYSPIRTDK</sequence>
<proteinExistence type="inferred from homology"/>
<feature type="signal peptide" evidence="5">
    <location>
        <begin position="1"/>
        <end position="25"/>
    </location>
</feature>
<keyword evidence="2" id="KW-0479">Metal-binding</keyword>
<keyword evidence="4" id="KW-0862">Zinc</keyword>
<gene>
    <name evidence="7" type="ORF">GCM10007933_05150</name>
</gene>
<dbReference type="Gene3D" id="3.60.15.10">
    <property type="entry name" value="Ribonuclease Z/Hydroxyacylglutathione hydrolase-like"/>
    <property type="match status" value="1"/>
</dbReference>
<name>A0ABQ6F686_9RHOO</name>
<keyword evidence="5" id="KW-0732">Signal</keyword>
<dbReference type="SMART" id="SM00849">
    <property type="entry name" value="Lactamase_B"/>
    <property type="match status" value="1"/>
</dbReference>
<protein>
    <submittedName>
        <fullName evidence="7">MBL fold metallo-hydrolase</fullName>
    </submittedName>
</protein>
<evidence type="ECO:0000256" key="2">
    <source>
        <dbReference type="ARBA" id="ARBA00022723"/>
    </source>
</evidence>
<feature type="domain" description="Metallo-beta-lactamase" evidence="6">
    <location>
        <begin position="87"/>
        <end position="292"/>
    </location>
</feature>
<organism evidence="7 8">
    <name type="scientific">Zoogloea oryzae</name>
    <dbReference type="NCBI Taxonomy" id="310767"/>
    <lineage>
        <taxon>Bacteria</taxon>
        <taxon>Pseudomonadati</taxon>
        <taxon>Pseudomonadota</taxon>
        <taxon>Betaproteobacteria</taxon>
        <taxon>Rhodocyclales</taxon>
        <taxon>Zoogloeaceae</taxon>
        <taxon>Zoogloea</taxon>
    </lineage>
</organism>
<dbReference type="CDD" id="cd07720">
    <property type="entry name" value="OPHC2-like_MBL-fold"/>
    <property type="match status" value="1"/>
</dbReference>
<reference evidence="8" key="1">
    <citation type="journal article" date="2019" name="Int. J. Syst. Evol. Microbiol.">
        <title>The Global Catalogue of Microorganisms (GCM) 10K type strain sequencing project: providing services to taxonomists for standard genome sequencing and annotation.</title>
        <authorList>
            <consortium name="The Broad Institute Genomics Platform"/>
            <consortium name="The Broad Institute Genome Sequencing Center for Infectious Disease"/>
            <person name="Wu L."/>
            <person name="Ma J."/>
        </authorList>
    </citation>
    <scope>NUCLEOTIDE SEQUENCE [LARGE SCALE GENOMIC DNA]</scope>
    <source>
        <strain evidence="8">NBRC 102407</strain>
    </source>
</reference>
<dbReference type="PANTHER" id="PTHR42978">
    <property type="entry name" value="QUORUM-QUENCHING LACTONASE YTNP-RELATED-RELATED"/>
    <property type="match status" value="1"/>
</dbReference>
<comment type="similarity">
    <text evidence="1">Belongs to the metallo-beta-lactamase superfamily.</text>
</comment>
<dbReference type="InterPro" id="IPR036866">
    <property type="entry name" value="RibonucZ/Hydroxyglut_hydro"/>
</dbReference>
<evidence type="ECO:0000313" key="7">
    <source>
        <dbReference type="EMBL" id="GLT21063.1"/>
    </source>
</evidence>
<keyword evidence="3" id="KW-0378">Hydrolase</keyword>
<dbReference type="RefSeq" id="WP_284186610.1">
    <property type="nucleotide sequence ID" value="NZ_BSPX01000004.1"/>
</dbReference>
<dbReference type="InterPro" id="IPR001279">
    <property type="entry name" value="Metallo-B-lactamas"/>
</dbReference>
<comment type="caution">
    <text evidence="7">The sequence shown here is derived from an EMBL/GenBank/DDBJ whole genome shotgun (WGS) entry which is preliminary data.</text>
</comment>
<dbReference type="EMBL" id="BSPX01000004">
    <property type="protein sequence ID" value="GLT21063.1"/>
    <property type="molecule type" value="Genomic_DNA"/>
</dbReference>
<dbReference type="InterPro" id="IPR051013">
    <property type="entry name" value="MBL_superfamily_lactonases"/>
</dbReference>
<dbReference type="Proteomes" id="UP001157167">
    <property type="component" value="Unassembled WGS sequence"/>
</dbReference>
<evidence type="ECO:0000256" key="3">
    <source>
        <dbReference type="ARBA" id="ARBA00022801"/>
    </source>
</evidence>
<dbReference type="PANTHER" id="PTHR42978:SF6">
    <property type="entry name" value="QUORUM-QUENCHING LACTONASE YTNP-RELATED"/>
    <property type="match status" value="1"/>
</dbReference>
<feature type="chain" id="PRO_5045907162" evidence="5">
    <location>
        <begin position="26"/>
        <end position="322"/>
    </location>
</feature>
<dbReference type="Pfam" id="PF00753">
    <property type="entry name" value="Lactamase_B"/>
    <property type="match status" value="1"/>
</dbReference>
<evidence type="ECO:0000259" key="6">
    <source>
        <dbReference type="SMART" id="SM00849"/>
    </source>
</evidence>
<evidence type="ECO:0000256" key="5">
    <source>
        <dbReference type="SAM" id="SignalP"/>
    </source>
</evidence>